<feature type="compositionally biased region" description="Basic and acidic residues" evidence="1">
    <location>
        <begin position="462"/>
        <end position="484"/>
    </location>
</feature>
<accession>A0ABU9AQZ0</accession>
<dbReference type="Pfam" id="PF14238">
    <property type="entry name" value="DUF4340"/>
    <property type="match status" value="1"/>
</dbReference>
<organism evidence="3 4">
    <name type="scientific">Luteolibacter soli</name>
    <dbReference type="NCBI Taxonomy" id="3135280"/>
    <lineage>
        <taxon>Bacteria</taxon>
        <taxon>Pseudomonadati</taxon>
        <taxon>Verrucomicrobiota</taxon>
        <taxon>Verrucomicrobiia</taxon>
        <taxon>Verrucomicrobiales</taxon>
        <taxon>Verrucomicrobiaceae</taxon>
        <taxon>Luteolibacter</taxon>
    </lineage>
</organism>
<evidence type="ECO:0000259" key="2">
    <source>
        <dbReference type="Pfam" id="PF14238"/>
    </source>
</evidence>
<keyword evidence="4" id="KW-1185">Reference proteome</keyword>
<name>A0ABU9AQZ0_9BACT</name>
<reference evidence="3 4" key="1">
    <citation type="submission" date="2024-04" db="EMBL/GenBank/DDBJ databases">
        <title>Luteolibacter sp. isolated from soil.</title>
        <authorList>
            <person name="An J."/>
        </authorList>
    </citation>
    <scope>NUCLEOTIDE SEQUENCE [LARGE SCALE GENOMIC DNA]</scope>
    <source>
        <strain evidence="3 4">Y139</strain>
    </source>
</reference>
<proteinExistence type="predicted"/>
<feature type="region of interest" description="Disordered" evidence="1">
    <location>
        <begin position="393"/>
        <end position="484"/>
    </location>
</feature>
<feature type="region of interest" description="Disordered" evidence="1">
    <location>
        <begin position="301"/>
        <end position="357"/>
    </location>
</feature>
<dbReference type="EMBL" id="JBBUKT010000001">
    <property type="protein sequence ID" value="MEK7949095.1"/>
    <property type="molecule type" value="Genomic_DNA"/>
</dbReference>
<feature type="compositionally biased region" description="Basic and acidic residues" evidence="1">
    <location>
        <begin position="334"/>
        <end position="357"/>
    </location>
</feature>
<comment type="caution">
    <text evidence="3">The sequence shown here is derived from an EMBL/GenBank/DDBJ whole genome shotgun (WGS) entry which is preliminary data.</text>
</comment>
<dbReference type="Proteomes" id="UP001371305">
    <property type="component" value="Unassembled WGS sequence"/>
</dbReference>
<dbReference type="RefSeq" id="WP_341402509.1">
    <property type="nucleotide sequence ID" value="NZ_JBBUKT010000001.1"/>
</dbReference>
<sequence>MNKRQVVVLWIVAIVLATAAFFARSGKSKGFESKTERSRSQTVLADFAADQVAKIKVSSGENTTTLVRKDGKWSVEERGGYPAKTTAVNEFLRSLAEVKVIEGVEAAPSFAPRFGMDPGSSKPEERGVEAVLSNDAGTELAHVTLGKNLQAAGEDPMAAMMGGGGGSTGRFLRNHADQSGVYKVSEMFSALSPEPKSWLNDEFVKVEKIKSVSVSDKGQPDKINWKVTRADENADFTIDSPKPGESVDSTAGNGLKSLFSYARFEDVMPADKAGEASKPAEKITAKIETFEGFTYTITLEPAEAEKPKEPAQPDAPAPEANYLMTVNVEATLPTERKKEEKESEEDAKTKDKAFADRKTELEKRLAAEKAMAGKVFKVTKYTVDPLLKLRSEVAPQQAAPGGPAKGPGPAGTSMVLPGEGGAMTPPVQVPPMPPRRKPVEAVTPPIAIPPLEEGEQATPQPPKEEKPSETKPPEEKPAEENKGQ</sequence>
<evidence type="ECO:0000313" key="3">
    <source>
        <dbReference type="EMBL" id="MEK7949095.1"/>
    </source>
</evidence>
<gene>
    <name evidence="3" type="ORF">WKV53_01235</name>
</gene>
<evidence type="ECO:0000256" key="1">
    <source>
        <dbReference type="SAM" id="MobiDB-lite"/>
    </source>
</evidence>
<feature type="domain" description="DUF4340" evidence="2">
    <location>
        <begin position="73"/>
        <end position="271"/>
    </location>
</feature>
<dbReference type="InterPro" id="IPR025641">
    <property type="entry name" value="DUF4340"/>
</dbReference>
<evidence type="ECO:0000313" key="4">
    <source>
        <dbReference type="Proteomes" id="UP001371305"/>
    </source>
</evidence>
<protein>
    <submittedName>
        <fullName evidence="3">DUF4340 domain-containing protein</fullName>
    </submittedName>
</protein>